<evidence type="ECO:0000313" key="1">
    <source>
        <dbReference type="EMBL" id="CUH93437.1"/>
    </source>
</evidence>
<dbReference type="OrthoDB" id="164847at2"/>
<keyword evidence="2" id="KW-1185">Reference proteome</keyword>
<evidence type="ECO:0008006" key="3">
    <source>
        <dbReference type="Google" id="ProtNLM"/>
    </source>
</evidence>
<reference evidence="2" key="1">
    <citation type="submission" date="2015-09" db="EMBL/GenBank/DDBJ databases">
        <authorList>
            <person name="Wibberg D."/>
        </authorList>
    </citation>
    <scope>NUCLEOTIDE SEQUENCE [LARGE SCALE GENOMIC DNA]</scope>
    <source>
        <strain evidence="2">SD1D</strain>
    </source>
</reference>
<evidence type="ECO:0000313" key="2">
    <source>
        <dbReference type="Proteomes" id="UP000196053"/>
    </source>
</evidence>
<dbReference type="InterPro" id="IPR021377">
    <property type="entry name" value="DUF3006"/>
</dbReference>
<organism evidence="1 2">
    <name type="scientific">Herbinix luporum</name>
    <dbReference type="NCBI Taxonomy" id="1679721"/>
    <lineage>
        <taxon>Bacteria</taxon>
        <taxon>Bacillati</taxon>
        <taxon>Bacillota</taxon>
        <taxon>Clostridia</taxon>
        <taxon>Lachnospirales</taxon>
        <taxon>Lachnospiraceae</taxon>
        <taxon>Herbinix</taxon>
    </lineage>
</organism>
<accession>A0A0K8J7X2</accession>
<dbReference type="Proteomes" id="UP000196053">
    <property type="component" value="Chromosome I"/>
</dbReference>
<dbReference type="EMBL" id="LN879430">
    <property type="protein sequence ID" value="CUH93437.1"/>
    <property type="molecule type" value="Genomic_DNA"/>
</dbReference>
<sequence>MKKYIVDRFEGEYAVCEKEDLTLVNILRSKLPAETKEGDCLVEKDDGSFYIDIEATMDRKQQIRRKLDSLFE</sequence>
<proteinExistence type="predicted"/>
<dbReference type="RefSeq" id="WP_058258682.1">
    <property type="nucleotide sequence ID" value="NZ_JANWKB010000007.1"/>
</dbReference>
<protein>
    <recommendedName>
        <fullName evidence="3">DUF3006 domain-containing protein</fullName>
    </recommendedName>
</protein>
<dbReference type="Pfam" id="PF11213">
    <property type="entry name" value="DUF3006"/>
    <property type="match status" value="1"/>
</dbReference>
<dbReference type="KEGG" id="hsd:SD1D_1897"/>
<name>A0A0K8J7X2_9FIRM</name>
<dbReference type="AlphaFoldDB" id="A0A0K8J7X2"/>
<gene>
    <name evidence="1" type="ORF">SD1D_1897</name>
</gene>